<evidence type="ECO:0000256" key="4">
    <source>
        <dbReference type="ARBA" id="ARBA00022989"/>
    </source>
</evidence>
<organism evidence="7 8">
    <name type="scientific">Arthrobacter crystallopoietes BAB-32</name>
    <dbReference type="NCBI Taxonomy" id="1246476"/>
    <lineage>
        <taxon>Bacteria</taxon>
        <taxon>Bacillati</taxon>
        <taxon>Actinomycetota</taxon>
        <taxon>Actinomycetes</taxon>
        <taxon>Micrococcales</taxon>
        <taxon>Micrococcaceae</taxon>
        <taxon>Crystallibacter</taxon>
    </lineage>
</organism>
<keyword evidence="3 6" id="KW-0812">Transmembrane</keyword>
<keyword evidence="2" id="KW-1003">Cell membrane</keyword>
<feature type="transmembrane region" description="Helical" evidence="6">
    <location>
        <begin position="180"/>
        <end position="201"/>
    </location>
</feature>
<dbReference type="Proteomes" id="UP000010729">
    <property type="component" value="Unassembled WGS sequence"/>
</dbReference>
<dbReference type="PANTHER" id="PTHR30086:SF20">
    <property type="entry name" value="ARGININE EXPORTER PROTEIN ARGO-RELATED"/>
    <property type="match status" value="1"/>
</dbReference>
<reference evidence="7 8" key="1">
    <citation type="journal article" date="2013" name="Genome Announc.">
        <title>Draft Genome Sequence of Arthrobacter crystallopoietes Strain BAB-32, Revealing Genes for Bioremediation.</title>
        <authorList>
            <person name="Joshi M.N."/>
            <person name="Pandit A.S."/>
            <person name="Sharma A."/>
            <person name="Pandya R.V."/>
            <person name="Desai S.M."/>
            <person name="Saxena A.K."/>
            <person name="Bagatharia S.B."/>
        </authorList>
    </citation>
    <scope>NUCLEOTIDE SEQUENCE [LARGE SCALE GENOMIC DNA]</scope>
    <source>
        <strain evidence="7 8">BAB-32</strain>
    </source>
</reference>
<feature type="transmembrane region" description="Helical" evidence="6">
    <location>
        <begin position="38"/>
        <end position="63"/>
    </location>
</feature>
<sequence>MDQQLFLGFAAVALTLACTPGADWAYSIAAGLNQRSFAPAIAGLCSGYVVLTLLVAAGVAALIASIPALLGWLTIAGAAYLLWLGFTTARSWRGARFSSLEQSGSSRLRSFLRGLGTSSINPKGLLLFLALVPQFISPAAGLPAPVQLGILGLSFVLMVAVVYSIVALAAQKLLQSRPAAARVVTLASGLIMIALGAVLLFEQLAPLAANSALLAA</sequence>
<evidence type="ECO:0000313" key="7">
    <source>
        <dbReference type="EMBL" id="EMY35375.1"/>
    </source>
</evidence>
<evidence type="ECO:0000256" key="5">
    <source>
        <dbReference type="ARBA" id="ARBA00023136"/>
    </source>
</evidence>
<comment type="caution">
    <text evidence="7">The sequence shown here is derived from an EMBL/GenBank/DDBJ whole genome shotgun (WGS) entry which is preliminary data.</text>
</comment>
<keyword evidence="4 6" id="KW-1133">Transmembrane helix</keyword>
<keyword evidence="5 6" id="KW-0472">Membrane</keyword>
<evidence type="ECO:0000256" key="1">
    <source>
        <dbReference type="ARBA" id="ARBA00004651"/>
    </source>
</evidence>
<feature type="transmembrane region" description="Helical" evidence="6">
    <location>
        <begin position="69"/>
        <end position="89"/>
    </location>
</feature>
<dbReference type="AlphaFoldDB" id="N1V220"/>
<gene>
    <name evidence="7" type="ORF">D477_004716</name>
</gene>
<feature type="transmembrane region" description="Helical" evidence="6">
    <location>
        <begin position="6"/>
        <end position="26"/>
    </location>
</feature>
<name>N1V220_9MICC</name>
<dbReference type="InterPro" id="IPR001123">
    <property type="entry name" value="LeuE-type"/>
</dbReference>
<proteinExistence type="predicted"/>
<keyword evidence="8" id="KW-1185">Reference proteome</keyword>
<feature type="transmembrane region" description="Helical" evidence="6">
    <location>
        <begin position="148"/>
        <end position="168"/>
    </location>
</feature>
<dbReference type="OrthoDB" id="9814990at2"/>
<accession>N1V220</accession>
<dbReference type="Pfam" id="PF01810">
    <property type="entry name" value="LysE"/>
    <property type="match status" value="1"/>
</dbReference>
<evidence type="ECO:0000256" key="2">
    <source>
        <dbReference type="ARBA" id="ARBA00022475"/>
    </source>
</evidence>
<dbReference type="PANTHER" id="PTHR30086">
    <property type="entry name" value="ARGININE EXPORTER PROTEIN ARGO"/>
    <property type="match status" value="1"/>
</dbReference>
<dbReference type="RefSeq" id="WP_005267714.1">
    <property type="nucleotide sequence ID" value="NZ_ANPE02000076.1"/>
</dbReference>
<dbReference type="GO" id="GO:0005886">
    <property type="term" value="C:plasma membrane"/>
    <property type="evidence" value="ECO:0007669"/>
    <property type="project" value="UniProtKB-SubCell"/>
</dbReference>
<evidence type="ECO:0000313" key="8">
    <source>
        <dbReference type="Proteomes" id="UP000010729"/>
    </source>
</evidence>
<dbReference type="GO" id="GO:0015171">
    <property type="term" value="F:amino acid transmembrane transporter activity"/>
    <property type="evidence" value="ECO:0007669"/>
    <property type="project" value="TreeGrafter"/>
</dbReference>
<evidence type="ECO:0000256" key="3">
    <source>
        <dbReference type="ARBA" id="ARBA00022692"/>
    </source>
</evidence>
<protein>
    <submittedName>
        <fullName evidence="7">Lysine exporter protein LysE/YggA</fullName>
    </submittedName>
</protein>
<dbReference type="EMBL" id="ANPE02000076">
    <property type="protein sequence ID" value="EMY35375.1"/>
    <property type="molecule type" value="Genomic_DNA"/>
</dbReference>
<comment type="subcellular location">
    <subcellularLocation>
        <location evidence="1">Cell membrane</location>
        <topology evidence="1">Multi-pass membrane protein</topology>
    </subcellularLocation>
</comment>
<evidence type="ECO:0000256" key="6">
    <source>
        <dbReference type="SAM" id="Phobius"/>
    </source>
</evidence>